<sequence>MSSENRTDQEKTILGHPPGLFLLFFTEMWERFSFYGMRALLIFYLTKHFLFSDNKSYTIYAAYTSLIYIMPVIGGFIADKILGGRKAVLYGAVLITIGHFLMGFEGNGGNQAFAINCFYIALAFIIVGTGFLKGNISAIVGSLYNKDDLRRDPAFTIFYMGINLGGALGPLICGYIGERYGWRYGFGLAGVGMAIGLAIFIFCRPLLKGRGESAYPEKLSQKIMGISKENWTYILGLVGIVFSALLLNYHEVVGQLLGVIGILLVGYILYCAFQLPSVARDRLLAAMLLMIGSVIFWSLFEQAGSSLNMFTDRYTDRHIAGIDIATSMFQSLNSIYIILLAPLMAGFWTLLNKYKLEPSSFFKFGMGLIGLGIGFLVLVAGAPAHSNQLMPVIFIFLIYFFHTLGELCLSPVGLAAITRLSPMHMAGLMVGTWFFSTAFGEYGAGMIAQMTSSGGGDGFHTILNVYSSIGWLSVVFGGGIFILTPFLKRLLHENEGE</sequence>
<feature type="transmembrane region" description="Helical" evidence="8">
    <location>
        <begin position="468"/>
        <end position="487"/>
    </location>
</feature>
<feature type="transmembrane region" description="Helical" evidence="8">
    <location>
        <begin position="364"/>
        <end position="383"/>
    </location>
</feature>
<dbReference type="PROSITE" id="PS50850">
    <property type="entry name" value="MFS"/>
    <property type="match status" value="1"/>
</dbReference>
<dbReference type="PANTHER" id="PTHR23517">
    <property type="entry name" value="RESISTANCE PROTEIN MDTM, PUTATIVE-RELATED-RELATED"/>
    <property type="match status" value="1"/>
</dbReference>
<dbReference type="Gene3D" id="1.20.1250.20">
    <property type="entry name" value="MFS general substrate transporter like domains"/>
    <property type="match status" value="1"/>
</dbReference>
<evidence type="ECO:0000256" key="4">
    <source>
        <dbReference type="ARBA" id="ARBA00022692"/>
    </source>
</evidence>
<evidence type="ECO:0000256" key="1">
    <source>
        <dbReference type="ARBA" id="ARBA00004651"/>
    </source>
</evidence>
<proteinExistence type="predicted"/>
<feature type="transmembrane region" description="Helical" evidence="8">
    <location>
        <begin position="231"/>
        <end position="250"/>
    </location>
</feature>
<evidence type="ECO:0000256" key="2">
    <source>
        <dbReference type="ARBA" id="ARBA00022448"/>
    </source>
</evidence>
<keyword evidence="5" id="KW-0653">Protein transport</keyword>
<gene>
    <name evidence="10" type="ORF">FBY58_0983</name>
</gene>
<keyword evidence="4 8" id="KW-0812">Transmembrane</keyword>
<name>A0A542W1D7_ZYMMB</name>
<dbReference type="InterPro" id="IPR036259">
    <property type="entry name" value="MFS_trans_sf"/>
</dbReference>
<dbReference type="Proteomes" id="UP000316887">
    <property type="component" value="Unassembled WGS sequence"/>
</dbReference>
<feature type="transmembrane region" description="Helical" evidence="8">
    <location>
        <begin position="389"/>
        <end position="414"/>
    </location>
</feature>
<dbReference type="CDD" id="cd17346">
    <property type="entry name" value="MFS_DtpA_like"/>
    <property type="match status" value="1"/>
</dbReference>
<reference evidence="10 11" key="1">
    <citation type="submission" date="2019-06" db="EMBL/GenBank/DDBJ databases">
        <title>Genome sequencing of Zymomonas mobilis strains for genetic engineering and biofuel applications.</title>
        <authorList>
            <person name="Teravest M."/>
        </authorList>
    </citation>
    <scope>NUCLEOTIDE SEQUENCE [LARGE SCALE GENOMIC DNA]</scope>
    <source>
        <strain evidence="10 11">AN0101</strain>
    </source>
</reference>
<evidence type="ECO:0000313" key="11">
    <source>
        <dbReference type="Proteomes" id="UP000316887"/>
    </source>
</evidence>
<keyword evidence="5" id="KW-0571">Peptide transport</keyword>
<evidence type="ECO:0000256" key="8">
    <source>
        <dbReference type="SAM" id="Phobius"/>
    </source>
</evidence>
<dbReference type="Pfam" id="PF00854">
    <property type="entry name" value="PTR2"/>
    <property type="match status" value="1"/>
</dbReference>
<evidence type="ECO:0000256" key="3">
    <source>
        <dbReference type="ARBA" id="ARBA00022475"/>
    </source>
</evidence>
<evidence type="ECO:0000259" key="9">
    <source>
        <dbReference type="PROSITE" id="PS50850"/>
    </source>
</evidence>
<evidence type="ECO:0000313" key="10">
    <source>
        <dbReference type="EMBL" id="TQL17401.1"/>
    </source>
</evidence>
<protein>
    <submittedName>
        <fullName evidence="10">POT family proton-dependent oligopeptide transporter</fullName>
    </submittedName>
</protein>
<dbReference type="AlphaFoldDB" id="A0A542W1D7"/>
<dbReference type="InterPro" id="IPR005279">
    <property type="entry name" value="Dipep/tripep_permease"/>
</dbReference>
<dbReference type="EMBL" id="VFOF01000001">
    <property type="protein sequence ID" value="TQL17401.1"/>
    <property type="molecule type" value="Genomic_DNA"/>
</dbReference>
<evidence type="ECO:0000256" key="6">
    <source>
        <dbReference type="ARBA" id="ARBA00022989"/>
    </source>
</evidence>
<feature type="transmembrane region" description="Helical" evidence="8">
    <location>
        <begin position="426"/>
        <end position="448"/>
    </location>
</feature>
<dbReference type="NCBIfam" id="TIGR00924">
    <property type="entry name" value="yjdL_sub1_fam"/>
    <property type="match status" value="1"/>
</dbReference>
<feature type="transmembrane region" description="Helical" evidence="8">
    <location>
        <begin position="183"/>
        <end position="203"/>
    </location>
</feature>
<dbReference type="GO" id="GO:0006857">
    <property type="term" value="P:oligopeptide transport"/>
    <property type="evidence" value="ECO:0007669"/>
    <property type="project" value="InterPro"/>
</dbReference>
<dbReference type="SUPFAM" id="SSF103473">
    <property type="entry name" value="MFS general substrate transporter"/>
    <property type="match status" value="1"/>
</dbReference>
<evidence type="ECO:0000256" key="5">
    <source>
        <dbReference type="ARBA" id="ARBA00022856"/>
    </source>
</evidence>
<keyword evidence="2" id="KW-0813">Transport</keyword>
<accession>A0A542W1D7</accession>
<feature type="transmembrane region" description="Helical" evidence="8">
    <location>
        <begin position="335"/>
        <end position="352"/>
    </location>
</feature>
<dbReference type="GO" id="GO:1904680">
    <property type="term" value="F:peptide transmembrane transporter activity"/>
    <property type="evidence" value="ECO:0007669"/>
    <property type="project" value="InterPro"/>
</dbReference>
<feature type="transmembrane region" description="Helical" evidence="8">
    <location>
        <begin position="256"/>
        <end position="276"/>
    </location>
</feature>
<keyword evidence="7 8" id="KW-0472">Membrane</keyword>
<dbReference type="GO" id="GO:0005886">
    <property type="term" value="C:plasma membrane"/>
    <property type="evidence" value="ECO:0007669"/>
    <property type="project" value="UniProtKB-SubCell"/>
</dbReference>
<dbReference type="InterPro" id="IPR050171">
    <property type="entry name" value="MFS_Transporters"/>
</dbReference>
<feature type="domain" description="Major facilitator superfamily (MFS) profile" evidence="9">
    <location>
        <begin position="19"/>
        <end position="488"/>
    </location>
</feature>
<dbReference type="InterPro" id="IPR020846">
    <property type="entry name" value="MFS_dom"/>
</dbReference>
<dbReference type="PROSITE" id="PS01022">
    <property type="entry name" value="PTR2_1"/>
    <property type="match status" value="1"/>
</dbReference>
<keyword evidence="6 8" id="KW-1133">Transmembrane helix</keyword>
<comment type="caution">
    <text evidence="10">The sequence shown here is derived from an EMBL/GenBank/DDBJ whole genome shotgun (WGS) entry which is preliminary data.</text>
</comment>
<dbReference type="InterPro" id="IPR000109">
    <property type="entry name" value="POT_fam"/>
</dbReference>
<keyword evidence="3" id="KW-1003">Cell membrane</keyword>
<feature type="transmembrane region" description="Helical" evidence="8">
    <location>
        <begin position="283"/>
        <end position="300"/>
    </location>
</feature>
<feature type="transmembrane region" description="Helical" evidence="8">
    <location>
        <begin position="57"/>
        <end position="78"/>
    </location>
</feature>
<comment type="subcellular location">
    <subcellularLocation>
        <location evidence="1">Cell membrane</location>
        <topology evidence="1">Multi-pass membrane protein</topology>
    </subcellularLocation>
</comment>
<dbReference type="InterPro" id="IPR018456">
    <property type="entry name" value="PTR2_symporter_CS"/>
</dbReference>
<feature type="transmembrane region" description="Helical" evidence="8">
    <location>
        <begin position="87"/>
        <end position="106"/>
    </location>
</feature>
<dbReference type="PANTHER" id="PTHR23517:SF15">
    <property type="entry name" value="PROTON-DEPENDENT OLIGOPEPTIDE FAMILY TRANSPORT PROTEIN"/>
    <property type="match status" value="1"/>
</dbReference>
<evidence type="ECO:0000256" key="7">
    <source>
        <dbReference type="ARBA" id="ARBA00023136"/>
    </source>
</evidence>
<feature type="transmembrane region" description="Helical" evidence="8">
    <location>
        <begin position="112"/>
        <end position="132"/>
    </location>
</feature>
<organism evidence="10 11">
    <name type="scientific">Zymomonas mobilis</name>
    <dbReference type="NCBI Taxonomy" id="542"/>
    <lineage>
        <taxon>Bacteria</taxon>
        <taxon>Pseudomonadati</taxon>
        <taxon>Pseudomonadota</taxon>
        <taxon>Alphaproteobacteria</taxon>
        <taxon>Sphingomonadales</taxon>
        <taxon>Zymomonadaceae</taxon>
        <taxon>Zymomonas</taxon>
    </lineage>
</organism>
<feature type="transmembrane region" description="Helical" evidence="8">
    <location>
        <begin position="153"/>
        <end position="177"/>
    </location>
</feature>